<dbReference type="OrthoDB" id="93797at2759"/>
<proteinExistence type="predicted"/>
<dbReference type="EMBL" id="RCMV01001014">
    <property type="protein sequence ID" value="KAG3210982.1"/>
    <property type="molecule type" value="Genomic_DNA"/>
</dbReference>
<comment type="caution">
    <text evidence="9">The sequence shown here is derived from an EMBL/GenBank/DDBJ whole genome shotgun (WGS) entry which is preliminary data.</text>
</comment>
<feature type="chain" id="PRO_5039985479" description="RxLR effector protein" evidence="2">
    <location>
        <begin position="25"/>
        <end position="136"/>
    </location>
</feature>
<evidence type="ECO:0000313" key="3">
    <source>
        <dbReference type="EMBL" id="KAG2818914.1"/>
    </source>
</evidence>
<dbReference type="Proteomes" id="UP000736787">
    <property type="component" value="Unassembled WGS sequence"/>
</dbReference>
<dbReference type="Proteomes" id="UP000251314">
    <property type="component" value="Unassembled WGS sequence"/>
</dbReference>
<name>A0A329RPA7_9STRA</name>
<keyword evidence="10" id="KW-1185">Reference proteome</keyword>
<evidence type="ECO:0000256" key="1">
    <source>
        <dbReference type="SAM" id="Phobius"/>
    </source>
</evidence>
<reference evidence="3" key="2">
    <citation type="submission" date="2018-10" db="EMBL/GenBank/DDBJ databases">
        <title>Effector identification in a new, highly contiguous assembly of the strawberry crown rot pathogen Phytophthora cactorum.</title>
        <authorList>
            <person name="Armitage A.D."/>
            <person name="Nellist C.F."/>
            <person name="Bates H."/>
            <person name="Vickerstaff R.J."/>
            <person name="Harrison R.J."/>
        </authorList>
    </citation>
    <scope>NUCLEOTIDE SEQUENCE</scope>
    <source>
        <strain evidence="3">15-7</strain>
        <strain evidence="4">4032</strain>
        <strain evidence="5">4040</strain>
        <strain evidence="6">P415</strain>
        <strain evidence="7">P421</strain>
    </source>
</reference>
<feature type="transmembrane region" description="Helical" evidence="1">
    <location>
        <begin position="101"/>
        <end position="122"/>
    </location>
</feature>
<evidence type="ECO:0008006" key="11">
    <source>
        <dbReference type="Google" id="ProtNLM"/>
    </source>
</evidence>
<evidence type="ECO:0000313" key="8">
    <source>
        <dbReference type="EMBL" id="KAG6951821.1"/>
    </source>
</evidence>
<dbReference type="VEuPathDB" id="FungiDB:PC110_g18379"/>
<protein>
    <recommendedName>
        <fullName evidence="11">RxLR effector protein</fullName>
    </recommendedName>
</protein>
<dbReference type="Proteomes" id="UP000688947">
    <property type="component" value="Unassembled WGS sequence"/>
</dbReference>
<dbReference type="Proteomes" id="UP000697107">
    <property type="component" value="Unassembled WGS sequence"/>
</dbReference>
<evidence type="ECO:0000313" key="9">
    <source>
        <dbReference type="EMBL" id="RAW25202.1"/>
    </source>
</evidence>
<dbReference type="EMBL" id="RCMK01001934">
    <property type="protein sequence ID" value="KAG2886652.1"/>
    <property type="molecule type" value="Genomic_DNA"/>
</dbReference>
<keyword evidence="1" id="KW-0472">Membrane</keyword>
<keyword evidence="1" id="KW-1133">Transmembrane helix</keyword>
<dbReference type="Proteomes" id="UP000760860">
    <property type="component" value="Unassembled WGS sequence"/>
</dbReference>
<reference evidence="8" key="3">
    <citation type="submission" date="2021-01" db="EMBL/GenBank/DDBJ databases">
        <title>Phytophthora aleatoria, a newly-described species from Pinus radiata is distinct from Phytophthora cactorum isolates based on comparative genomics.</title>
        <authorList>
            <person name="Mcdougal R."/>
            <person name="Panda P."/>
            <person name="Williams N."/>
            <person name="Studholme D.J."/>
        </authorList>
    </citation>
    <scope>NUCLEOTIDE SEQUENCE</scope>
    <source>
        <strain evidence="8">NZFS 3830</strain>
    </source>
</reference>
<dbReference type="EMBL" id="JAENGZ010000973">
    <property type="protein sequence ID" value="KAG6951821.1"/>
    <property type="molecule type" value="Genomic_DNA"/>
</dbReference>
<dbReference type="EMBL" id="RCML01002119">
    <property type="protein sequence ID" value="KAG2958942.1"/>
    <property type="molecule type" value="Genomic_DNA"/>
</dbReference>
<evidence type="ECO:0000313" key="10">
    <source>
        <dbReference type="Proteomes" id="UP000251314"/>
    </source>
</evidence>
<evidence type="ECO:0000313" key="7">
    <source>
        <dbReference type="EMBL" id="KAG3210982.1"/>
    </source>
</evidence>
<reference evidence="9 10" key="1">
    <citation type="submission" date="2018-01" db="EMBL/GenBank/DDBJ databases">
        <title>Draft genome of the strawberry crown rot pathogen Phytophthora cactorum.</title>
        <authorList>
            <person name="Armitage A.D."/>
            <person name="Lysoe E."/>
            <person name="Nellist C.F."/>
            <person name="Harrison R.J."/>
            <person name="Brurberg M.B."/>
        </authorList>
    </citation>
    <scope>NUCLEOTIDE SEQUENCE [LARGE SCALE GENOMIC DNA]</scope>
    <source>
        <strain evidence="9 10">10300</strain>
    </source>
</reference>
<dbReference type="Proteomes" id="UP000735874">
    <property type="component" value="Unassembled WGS sequence"/>
</dbReference>
<evidence type="ECO:0000313" key="4">
    <source>
        <dbReference type="EMBL" id="KAG2879668.1"/>
    </source>
</evidence>
<dbReference type="AlphaFoldDB" id="A0A329RPA7"/>
<feature type="signal peptide" evidence="2">
    <location>
        <begin position="1"/>
        <end position="24"/>
    </location>
</feature>
<dbReference type="Proteomes" id="UP000774804">
    <property type="component" value="Unassembled WGS sequence"/>
</dbReference>
<keyword evidence="1" id="KW-0812">Transmembrane</keyword>
<dbReference type="EMBL" id="RCMI01001973">
    <property type="protein sequence ID" value="KAG2879668.1"/>
    <property type="molecule type" value="Genomic_DNA"/>
</dbReference>
<dbReference type="EMBL" id="RCMG01001846">
    <property type="protein sequence ID" value="KAG2818914.1"/>
    <property type="molecule type" value="Genomic_DNA"/>
</dbReference>
<accession>A0A329RPA7</accession>
<evidence type="ECO:0000256" key="2">
    <source>
        <dbReference type="SAM" id="SignalP"/>
    </source>
</evidence>
<dbReference type="EMBL" id="MJFZ01000780">
    <property type="protein sequence ID" value="RAW25202.1"/>
    <property type="molecule type" value="Genomic_DNA"/>
</dbReference>
<organism evidence="9 10">
    <name type="scientific">Phytophthora cactorum</name>
    <dbReference type="NCBI Taxonomy" id="29920"/>
    <lineage>
        <taxon>Eukaryota</taxon>
        <taxon>Sar</taxon>
        <taxon>Stramenopiles</taxon>
        <taxon>Oomycota</taxon>
        <taxon>Peronosporomycetes</taxon>
        <taxon>Peronosporales</taxon>
        <taxon>Peronosporaceae</taxon>
        <taxon>Phytophthora</taxon>
    </lineage>
</organism>
<evidence type="ECO:0000313" key="5">
    <source>
        <dbReference type="EMBL" id="KAG2886652.1"/>
    </source>
</evidence>
<sequence>MRFTFTLAIFVATFQWGCISFTNAESANLLNNVSTASDTKHIDFVNKVHRLTKGHKLKDEERMAVPNYAAMMNVMHSKPTASTRSSQILRSMEGYKPLPKWASALIVLLGLGMLSGSIALTLNVMRVIIRDTSGSG</sequence>
<evidence type="ECO:0000313" key="6">
    <source>
        <dbReference type="EMBL" id="KAG2958942.1"/>
    </source>
</evidence>
<gene>
    <name evidence="8" type="ORF">JG687_00013359</name>
    <name evidence="9" type="ORF">PC110_g18379</name>
    <name evidence="3" type="ORF">PC113_g22806</name>
    <name evidence="4" type="ORF">PC115_g22739</name>
    <name evidence="5" type="ORF">PC117_g25335</name>
    <name evidence="6" type="ORF">PC118_g23272</name>
    <name evidence="7" type="ORF">PC129_g18032</name>
</gene>
<keyword evidence="2" id="KW-0732">Signal</keyword>